<dbReference type="PANTHER" id="PTHR11432">
    <property type="entry name" value="NADH DEHYDROGENASE SUBUNIT 1"/>
    <property type="match status" value="1"/>
</dbReference>
<name>A0A0A6ZLW7_9HYME</name>
<dbReference type="PANTHER" id="PTHR11432:SF3">
    <property type="entry name" value="NADH-UBIQUINONE OXIDOREDUCTASE CHAIN 1"/>
    <property type="match status" value="1"/>
</dbReference>
<keyword evidence="9 13" id="KW-0830">Ubiquinone</keyword>
<feature type="transmembrane region" description="Helical" evidence="14">
    <location>
        <begin position="6"/>
        <end position="32"/>
    </location>
</feature>
<evidence type="ECO:0000256" key="1">
    <source>
        <dbReference type="ARBA" id="ARBA00003257"/>
    </source>
</evidence>
<evidence type="ECO:0000256" key="8">
    <source>
        <dbReference type="ARBA" id="ARBA00022989"/>
    </source>
</evidence>
<evidence type="ECO:0000256" key="13">
    <source>
        <dbReference type="RuleBase" id="RU000473"/>
    </source>
</evidence>
<dbReference type="AlphaFoldDB" id="A0A0A6ZLW7"/>
<evidence type="ECO:0000256" key="2">
    <source>
        <dbReference type="ARBA" id="ARBA00004448"/>
    </source>
</evidence>
<feature type="transmembrane region" description="Helical" evidence="14">
    <location>
        <begin position="231"/>
        <end position="253"/>
    </location>
</feature>
<geneLocation type="mitochondrion" evidence="15"/>
<comment type="catalytic activity">
    <reaction evidence="13">
        <text>a ubiquinone + NADH + 5 H(+)(in) = a ubiquinol + NAD(+) + 4 H(+)(out)</text>
        <dbReference type="Rhea" id="RHEA:29091"/>
        <dbReference type="Rhea" id="RHEA-COMP:9565"/>
        <dbReference type="Rhea" id="RHEA-COMP:9566"/>
        <dbReference type="ChEBI" id="CHEBI:15378"/>
        <dbReference type="ChEBI" id="CHEBI:16389"/>
        <dbReference type="ChEBI" id="CHEBI:17976"/>
        <dbReference type="ChEBI" id="CHEBI:57540"/>
        <dbReference type="ChEBI" id="CHEBI:57945"/>
        <dbReference type="EC" id="7.1.1.2"/>
    </reaction>
</comment>
<evidence type="ECO:0000256" key="5">
    <source>
        <dbReference type="ARBA" id="ARBA00022448"/>
    </source>
</evidence>
<evidence type="ECO:0000256" key="10">
    <source>
        <dbReference type="ARBA" id="ARBA00023128"/>
    </source>
</evidence>
<feature type="transmembrane region" description="Helical" evidence="14">
    <location>
        <begin position="107"/>
        <end position="128"/>
    </location>
</feature>
<dbReference type="PROSITE" id="PS00667">
    <property type="entry name" value="COMPLEX1_ND1_1"/>
    <property type="match status" value="1"/>
</dbReference>
<comment type="similarity">
    <text evidence="3 12">Belongs to the complex I subunit 1 family.</text>
</comment>
<dbReference type="GO" id="GO:0005743">
    <property type="term" value="C:mitochondrial inner membrane"/>
    <property type="evidence" value="ECO:0007669"/>
    <property type="project" value="UniProtKB-SubCell"/>
</dbReference>
<protein>
    <recommendedName>
        <fullName evidence="4 13">NADH-ubiquinone oxidoreductase chain 1</fullName>
        <ecNumber evidence="13">7.1.1.2</ecNumber>
    </recommendedName>
</protein>
<dbReference type="Pfam" id="PF00146">
    <property type="entry name" value="NADHdh"/>
    <property type="match status" value="1"/>
</dbReference>
<evidence type="ECO:0000256" key="6">
    <source>
        <dbReference type="ARBA" id="ARBA00022692"/>
    </source>
</evidence>
<evidence type="ECO:0000256" key="11">
    <source>
        <dbReference type="ARBA" id="ARBA00023136"/>
    </source>
</evidence>
<dbReference type="InterPro" id="IPR001694">
    <property type="entry name" value="NADH_UbQ_OxRdtase_su1/FPO"/>
</dbReference>
<dbReference type="InterPro" id="IPR018086">
    <property type="entry name" value="NADH_UbQ_OxRdtase_su1_CS"/>
</dbReference>
<dbReference type="EMBL" id="KF385874">
    <property type="protein sequence ID" value="AHA52547.1"/>
    <property type="molecule type" value="Genomic_DNA"/>
</dbReference>
<evidence type="ECO:0000256" key="4">
    <source>
        <dbReference type="ARBA" id="ARBA00021009"/>
    </source>
</evidence>
<comment type="subcellular location">
    <subcellularLocation>
        <location evidence="2 12">Mitochondrion inner membrane</location>
        <topology evidence="2 12">Multi-pass membrane protein</topology>
    </subcellularLocation>
</comment>
<evidence type="ECO:0000256" key="7">
    <source>
        <dbReference type="ARBA" id="ARBA00022792"/>
    </source>
</evidence>
<dbReference type="GO" id="GO:0008137">
    <property type="term" value="F:NADH dehydrogenase (ubiquinone) activity"/>
    <property type="evidence" value="ECO:0007669"/>
    <property type="project" value="UniProtKB-EC"/>
</dbReference>
<dbReference type="GO" id="GO:0009060">
    <property type="term" value="P:aerobic respiration"/>
    <property type="evidence" value="ECO:0007669"/>
    <property type="project" value="TreeGrafter"/>
</dbReference>
<feature type="transmembrane region" description="Helical" evidence="14">
    <location>
        <begin position="149"/>
        <end position="167"/>
    </location>
</feature>
<accession>A0A0A6ZLW7</accession>
<proteinExistence type="inferred from homology"/>
<dbReference type="HAMAP" id="MF_01350">
    <property type="entry name" value="NDH1_NuoH"/>
    <property type="match status" value="1"/>
</dbReference>
<sequence>MKQISIYFINSMIMLILVIIMKMISVAFLTLFERKIMGLFHYRKGPNKISVSGLLQPFSDAMKLMTKEFFYPMKSNFYLYLLSPMLMFLLIMMLWLLYPFYTNLVNFNLSTLFLLSIMSITVYSIMMSGWSSNSNLTLIGSIRSMAQSISYEVIFSINLLIFLMINNSMNFFSLKLIQYYMWMFMLCIPLSLILFLSLIAEINRTPFDLSEGESELVSGFNTEYSNSPFTLIFLAEYASLLFMMFLFNFLYLYNNLMNILFYLILMLLIFLITWIRMTFPRIRYDKLMYMCWFYFLPSILIFFMFMMLMFKYSTDLIFMLN</sequence>
<organism evidence="15">
    <name type="scientific">Ichneutes sp. QL-2013</name>
    <dbReference type="NCBI Taxonomy" id="1421596"/>
    <lineage>
        <taxon>Eukaryota</taxon>
        <taxon>Metazoa</taxon>
        <taxon>Ecdysozoa</taxon>
        <taxon>Arthropoda</taxon>
        <taxon>Hexapoda</taxon>
        <taxon>Insecta</taxon>
        <taxon>Pterygota</taxon>
        <taxon>Neoptera</taxon>
        <taxon>Endopterygota</taxon>
        <taxon>Hymenoptera</taxon>
        <taxon>Apocrita</taxon>
        <taxon>Ichneumonoidea</taxon>
        <taxon>Braconidae</taxon>
        <taxon>Ichneutinae</taxon>
        <taxon>Ichneutes</taxon>
    </lineage>
</organism>
<evidence type="ECO:0000256" key="12">
    <source>
        <dbReference type="RuleBase" id="RU000471"/>
    </source>
</evidence>
<dbReference type="EC" id="7.1.1.2" evidence="13"/>
<feature type="transmembrane region" description="Helical" evidence="14">
    <location>
        <begin position="259"/>
        <end position="279"/>
    </location>
</feature>
<comment type="function">
    <text evidence="1">Core subunit of the mitochondrial membrane respiratory chain NADH dehydrogenase (Complex I) that is believed to belong to the minimal assembly required for catalysis. Complex I functions in the transfer of electrons from NADH to the respiratory chain. The immediate electron acceptor for the enzyme is believed to be ubiquinone.</text>
</comment>
<keyword evidence="11 14" id="KW-0472">Membrane</keyword>
<evidence type="ECO:0000313" key="15">
    <source>
        <dbReference type="EMBL" id="AHA52547.1"/>
    </source>
</evidence>
<keyword evidence="7" id="KW-0999">Mitochondrion inner membrane</keyword>
<reference evidence="15" key="1">
    <citation type="submission" date="2013-07" db="EMBL/GenBank/DDBJ databases">
        <title>The comparative mitochondrial genomes from Braconidae subfamilies and the phylogeny of the Hymenoptera.</title>
        <authorList>
            <person name="Li Q."/>
            <person name="Wei S.J."/>
            <person name="Chen X.X."/>
        </authorList>
    </citation>
    <scope>NUCLEOTIDE SEQUENCE</scope>
</reference>
<keyword evidence="5" id="KW-0813">Transport</keyword>
<evidence type="ECO:0000256" key="3">
    <source>
        <dbReference type="ARBA" id="ARBA00010535"/>
    </source>
</evidence>
<feature type="transmembrane region" description="Helical" evidence="14">
    <location>
        <begin position="179"/>
        <end position="200"/>
    </location>
</feature>
<feature type="transmembrane region" description="Helical" evidence="14">
    <location>
        <begin position="291"/>
        <end position="310"/>
    </location>
</feature>
<evidence type="ECO:0000256" key="14">
    <source>
        <dbReference type="SAM" id="Phobius"/>
    </source>
</evidence>
<dbReference type="PROSITE" id="PS00668">
    <property type="entry name" value="COMPLEX1_ND1_2"/>
    <property type="match status" value="1"/>
</dbReference>
<feature type="transmembrane region" description="Helical" evidence="14">
    <location>
        <begin position="77"/>
        <end position="101"/>
    </location>
</feature>
<evidence type="ECO:0000256" key="9">
    <source>
        <dbReference type="ARBA" id="ARBA00023075"/>
    </source>
</evidence>
<keyword evidence="12" id="KW-0520">NAD</keyword>
<gene>
    <name evidence="15" type="primary">ND1</name>
</gene>
<keyword evidence="10 13" id="KW-0496">Mitochondrion</keyword>
<keyword evidence="6 12" id="KW-0812">Transmembrane</keyword>
<dbReference type="GO" id="GO:0003954">
    <property type="term" value="F:NADH dehydrogenase activity"/>
    <property type="evidence" value="ECO:0007669"/>
    <property type="project" value="TreeGrafter"/>
</dbReference>
<keyword evidence="8 14" id="KW-1133">Transmembrane helix</keyword>